<organism evidence="1 2">
    <name type="scientific">Raphanus sativus</name>
    <name type="common">Radish</name>
    <name type="synonym">Raphanus raphanistrum var. sativus</name>
    <dbReference type="NCBI Taxonomy" id="3726"/>
    <lineage>
        <taxon>Eukaryota</taxon>
        <taxon>Viridiplantae</taxon>
        <taxon>Streptophyta</taxon>
        <taxon>Embryophyta</taxon>
        <taxon>Tracheophyta</taxon>
        <taxon>Spermatophyta</taxon>
        <taxon>Magnoliopsida</taxon>
        <taxon>eudicotyledons</taxon>
        <taxon>Gunneridae</taxon>
        <taxon>Pentapetalae</taxon>
        <taxon>rosids</taxon>
        <taxon>malvids</taxon>
        <taxon>Brassicales</taxon>
        <taxon>Brassicaceae</taxon>
        <taxon>Brassiceae</taxon>
        <taxon>Raphanus</taxon>
    </lineage>
</organism>
<protein>
    <submittedName>
        <fullName evidence="2">Uncharacterized protein LOC108832935</fullName>
    </submittedName>
</protein>
<name>A0A6J0LQ14_RAPSA</name>
<sequence length="534" mass="61434">MNQYVQAHASIYTCVCIQAKLKLQQQQQPKMMSEKFPDVFTWIQNIPQITKWNTTSLSFCICHSASGFPNSTLDLIAQRNPSPKIPTFSIIVQSNNHPPLYLWTSKQELNINPNSPNPFDEQTITSLLVSFVESILTYTSNSSNCSTIKVPNPDPSMINGLKEIFNTVILTLSFLVCVYEAPLYLRENCLNTLRNHLVTCHARQATTSLMKFLGSNLEEQWMRSVNLAITNWIIERKDTRSDYKTTTTPLFSYAFSAYGLWKVQLYCPIEAMEVERSSNPTADSRLLFSLKFNQLEGVMQFNHKVVVRDKWIDVIVKIDNIRFDVIKLVNERLMSRKGAGEHEKHFPSRISLHITPTLQTDFISVSVSKSSNNPGREFEVERSIEGSFDPPNSLGLRVAGREASTMTMTPWKFEQSVLGYTANLNWILYDSSVGGREVFTTKPSRFSIMSPRSWFKDRYARAYRSFTRRGGVIFAGDEYGESVVWKIGKGALGRRMEWEIKGSIWLTYWPNKYKTFYHETRRLEFTQLLHLTID</sequence>
<reference evidence="2" key="2">
    <citation type="submission" date="2025-08" db="UniProtKB">
        <authorList>
            <consortium name="RefSeq"/>
        </authorList>
    </citation>
    <scope>IDENTIFICATION</scope>
    <source>
        <tissue evidence="2">Leaf</tissue>
    </source>
</reference>
<dbReference type="KEGG" id="rsz:108832935"/>
<gene>
    <name evidence="2" type="primary">LOC108832935</name>
</gene>
<proteinExistence type="predicted"/>
<evidence type="ECO:0000313" key="1">
    <source>
        <dbReference type="Proteomes" id="UP000504610"/>
    </source>
</evidence>
<reference evidence="1" key="1">
    <citation type="journal article" date="2019" name="Database">
        <title>The radish genome database (RadishGD): an integrated information resource for radish genomics.</title>
        <authorList>
            <person name="Yu H.J."/>
            <person name="Baek S."/>
            <person name="Lee Y.J."/>
            <person name="Cho A."/>
            <person name="Mun J.H."/>
        </authorList>
    </citation>
    <scope>NUCLEOTIDE SEQUENCE [LARGE SCALE GENOMIC DNA]</scope>
    <source>
        <strain evidence="1">cv. WK10039</strain>
    </source>
</reference>
<dbReference type="GeneID" id="108832935"/>
<evidence type="ECO:0000313" key="2">
    <source>
        <dbReference type="RefSeq" id="XP_018461889.2"/>
    </source>
</evidence>
<dbReference type="OrthoDB" id="724026at2759"/>
<dbReference type="Proteomes" id="UP000504610">
    <property type="component" value="Chromosome 5"/>
</dbReference>
<dbReference type="PANTHER" id="PTHR31439">
    <property type="entry name" value="EXPRESSED PROTEIN"/>
    <property type="match status" value="1"/>
</dbReference>
<accession>A0A6J0LQ14</accession>
<keyword evidence="1" id="KW-1185">Reference proteome</keyword>
<dbReference type="AlphaFoldDB" id="A0A6J0LQ14"/>
<dbReference type="RefSeq" id="XP_018461889.2">
    <property type="nucleotide sequence ID" value="XM_018606387.2"/>
</dbReference>
<dbReference type="PANTHER" id="PTHR31439:SF5">
    <property type="entry name" value="NEURONAL PAS DOMAIN PROTEIN"/>
    <property type="match status" value="1"/>
</dbReference>